<feature type="domain" description="Tf2-1-like SH3-like" evidence="14">
    <location>
        <begin position="567"/>
        <end position="628"/>
    </location>
</feature>
<evidence type="ECO:0000256" key="9">
    <source>
        <dbReference type="ARBA" id="ARBA00023125"/>
    </source>
</evidence>
<dbReference type="Gene3D" id="1.10.340.70">
    <property type="match status" value="1"/>
</dbReference>
<keyword evidence="16" id="KW-1185">Reference proteome</keyword>
<dbReference type="GO" id="GO:0006310">
    <property type="term" value="P:DNA recombination"/>
    <property type="evidence" value="ECO:0007669"/>
    <property type="project" value="UniProtKB-KW"/>
</dbReference>
<evidence type="ECO:0000256" key="2">
    <source>
        <dbReference type="ARBA" id="ARBA00022723"/>
    </source>
</evidence>
<keyword evidence="6" id="KW-0229">DNA integration</keyword>
<dbReference type="GO" id="GO:0003677">
    <property type="term" value="F:DNA binding"/>
    <property type="evidence" value="ECO:0007669"/>
    <property type="project" value="UniProtKB-KW"/>
</dbReference>
<evidence type="ECO:0008006" key="17">
    <source>
        <dbReference type="Google" id="ProtNLM"/>
    </source>
</evidence>
<dbReference type="InterPro" id="IPR043128">
    <property type="entry name" value="Rev_trsase/Diguanyl_cyclase"/>
</dbReference>
<reference evidence="15 16" key="1">
    <citation type="submission" date="2024-02" db="EMBL/GenBank/DDBJ databases">
        <title>High-quality chromosome-scale genome assembly of Pensacola bahiagrass (Paspalum notatum Flugge var. saurae).</title>
        <authorList>
            <person name="Vega J.M."/>
            <person name="Podio M."/>
            <person name="Orjuela J."/>
            <person name="Siena L.A."/>
            <person name="Pessino S.C."/>
            <person name="Combes M.C."/>
            <person name="Mariac C."/>
            <person name="Albertini E."/>
            <person name="Pupilli F."/>
            <person name="Ortiz J.P.A."/>
            <person name="Leblanc O."/>
        </authorList>
    </citation>
    <scope>NUCLEOTIDE SEQUENCE [LARGE SCALE GENOMIC DNA]</scope>
    <source>
        <strain evidence="15">R1</strain>
        <tissue evidence="15">Leaf</tissue>
    </source>
</reference>
<dbReference type="Pfam" id="PF24626">
    <property type="entry name" value="SH3_Tf2-1"/>
    <property type="match status" value="1"/>
</dbReference>
<dbReference type="InterPro" id="IPR041577">
    <property type="entry name" value="RT_RNaseH_2"/>
</dbReference>
<dbReference type="GO" id="GO:0046872">
    <property type="term" value="F:metal ion binding"/>
    <property type="evidence" value="ECO:0007669"/>
    <property type="project" value="UniProtKB-KW"/>
</dbReference>
<dbReference type="PANTHER" id="PTHR37984">
    <property type="entry name" value="PROTEIN CBG26694"/>
    <property type="match status" value="1"/>
</dbReference>
<dbReference type="GO" id="GO:0006508">
    <property type="term" value="P:proteolysis"/>
    <property type="evidence" value="ECO:0007669"/>
    <property type="project" value="UniProtKB-KW"/>
</dbReference>
<evidence type="ECO:0000256" key="3">
    <source>
        <dbReference type="ARBA" id="ARBA00022750"/>
    </source>
</evidence>
<dbReference type="EMBL" id="CP144751">
    <property type="protein sequence ID" value="WVZ84774.1"/>
    <property type="molecule type" value="Genomic_DNA"/>
</dbReference>
<dbReference type="PANTHER" id="PTHR37984:SF5">
    <property type="entry name" value="PROTEIN NYNRIN-LIKE"/>
    <property type="match status" value="1"/>
</dbReference>
<dbReference type="CDD" id="cd09274">
    <property type="entry name" value="RNase_HI_RT_Ty3"/>
    <property type="match status" value="1"/>
</dbReference>
<evidence type="ECO:0000256" key="7">
    <source>
        <dbReference type="ARBA" id="ARBA00022918"/>
    </source>
</evidence>
<evidence type="ECO:0000256" key="11">
    <source>
        <dbReference type="ARBA" id="ARBA00023268"/>
    </source>
</evidence>
<evidence type="ECO:0000313" key="16">
    <source>
        <dbReference type="Proteomes" id="UP001341281"/>
    </source>
</evidence>
<evidence type="ECO:0000256" key="5">
    <source>
        <dbReference type="ARBA" id="ARBA00022842"/>
    </source>
</evidence>
<keyword evidence="8" id="KW-0808">Transferase</keyword>
<keyword evidence="2" id="KW-0479">Metal-binding</keyword>
<dbReference type="SUPFAM" id="SSF56672">
    <property type="entry name" value="DNA/RNA polymerases"/>
    <property type="match status" value="1"/>
</dbReference>
<keyword evidence="4" id="KW-0378">Hydrolase</keyword>
<evidence type="ECO:0000256" key="1">
    <source>
        <dbReference type="ARBA" id="ARBA00022670"/>
    </source>
</evidence>
<dbReference type="GO" id="GO:0004190">
    <property type="term" value="F:aspartic-type endopeptidase activity"/>
    <property type="evidence" value="ECO:0007669"/>
    <property type="project" value="UniProtKB-KW"/>
</dbReference>
<dbReference type="Proteomes" id="UP001341281">
    <property type="component" value="Chromosome 07"/>
</dbReference>
<sequence>MKAYSSFWSCRLVSQMRRPLSKLSDECSPAKVPPPFRVSLLWVEHLQHIHLVLQTLAAHQLFLKRSKCSFAASSMDIDKNYGTIAAPLAKLLCNEGFRWTSETQAAFDALRTAITRAPILQLPDFQLPFIVEYDASGTGFGAVLHQGSRPVAFFSRPVAPRHAKLAAYERELIGLVQAVRHWRPYLWGPPFIVKTDHCSLKFLLDQRLAIIPQHQWASKLIGFDFSVEFKPDHANMLSHRDADGSADSLCSALSGPRFTLFDELRTELEQADDLGAICAQVLAGRDGWSLVNGLWVNRKVFVPASSPLVAAITADAHHTGHKGIQKTLHRVCATFYIPGVRDYVLSCRVCQQNKVASLRTGGLLQPLEVPSAVWADIAIDFIERLPRVNERQFSKFAHFLPLSHPYTSTTVARAFFAEIDRLCACTACRHPSSVITTLSSQVHTGASFSTCKGTAENVVGISSLDRQSIKGYQQDHSHVLALLNRPRQWVQWLTWVKYCYNSSYQASLGTSPFKVVYGPDPPSLRSYDGSLAKLPAVDRQLRDRDEFRAKICDRLRSKFRKLNMIVWVWLRLFHRQAASLDICGHGKLRPRFFGPFKVLAHVGDMVYQLQLPPSAKLYDVFHVGLLKPPSAKLYDVFHVGLLKPYTSLEPMAPSSLPPIRHGRVCPVPQQVLRGRLARSIPELLVHWQGQPVADASCVPLKVELVVQAERDVMYGRQYHRRHR</sequence>
<proteinExistence type="predicted"/>
<keyword evidence="9" id="KW-0238">DNA-binding</keyword>
<keyword evidence="8" id="KW-0548">Nucleotidyltransferase</keyword>
<keyword evidence="8" id="KW-0239">DNA-directed DNA polymerase</keyword>
<organism evidence="15 16">
    <name type="scientific">Paspalum notatum var. saurae</name>
    <dbReference type="NCBI Taxonomy" id="547442"/>
    <lineage>
        <taxon>Eukaryota</taxon>
        <taxon>Viridiplantae</taxon>
        <taxon>Streptophyta</taxon>
        <taxon>Embryophyta</taxon>
        <taxon>Tracheophyta</taxon>
        <taxon>Spermatophyta</taxon>
        <taxon>Magnoliopsida</taxon>
        <taxon>Liliopsida</taxon>
        <taxon>Poales</taxon>
        <taxon>Poaceae</taxon>
        <taxon>PACMAD clade</taxon>
        <taxon>Panicoideae</taxon>
        <taxon>Andropogonodae</taxon>
        <taxon>Paspaleae</taxon>
        <taxon>Paspalinae</taxon>
        <taxon>Paspalum</taxon>
    </lineage>
</organism>
<evidence type="ECO:0000259" key="13">
    <source>
        <dbReference type="Pfam" id="PF17921"/>
    </source>
</evidence>
<dbReference type="Gene3D" id="3.30.70.270">
    <property type="match status" value="1"/>
</dbReference>
<dbReference type="AlphaFoldDB" id="A0AAQ3U5X3"/>
<evidence type="ECO:0000259" key="14">
    <source>
        <dbReference type="Pfam" id="PF24626"/>
    </source>
</evidence>
<gene>
    <name evidence="15" type="ORF">U9M48_031764</name>
</gene>
<dbReference type="GO" id="GO:0003964">
    <property type="term" value="F:RNA-directed DNA polymerase activity"/>
    <property type="evidence" value="ECO:0007669"/>
    <property type="project" value="UniProtKB-KW"/>
</dbReference>
<keyword evidence="7" id="KW-0695">RNA-directed DNA polymerase</keyword>
<dbReference type="Pfam" id="PF17919">
    <property type="entry name" value="RT_RNaseH_2"/>
    <property type="match status" value="1"/>
</dbReference>
<dbReference type="InterPro" id="IPR043502">
    <property type="entry name" value="DNA/RNA_pol_sf"/>
</dbReference>
<evidence type="ECO:0000313" key="15">
    <source>
        <dbReference type="EMBL" id="WVZ84774.1"/>
    </source>
</evidence>
<evidence type="ECO:0000256" key="6">
    <source>
        <dbReference type="ARBA" id="ARBA00022908"/>
    </source>
</evidence>
<name>A0AAQ3U5X3_PASNO</name>
<feature type="domain" description="Reverse transcriptase/retrotransposon-derived protein RNase H-like" evidence="12">
    <location>
        <begin position="99"/>
        <end position="193"/>
    </location>
</feature>
<evidence type="ECO:0000256" key="10">
    <source>
        <dbReference type="ARBA" id="ARBA00023172"/>
    </source>
</evidence>
<dbReference type="Gene3D" id="3.30.420.10">
    <property type="entry name" value="Ribonuclease H-like superfamily/Ribonuclease H"/>
    <property type="match status" value="1"/>
</dbReference>
<accession>A0AAQ3U5X3</accession>
<keyword evidence="10" id="KW-0233">DNA recombination</keyword>
<dbReference type="GO" id="GO:0015074">
    <property type="term" value="P:DNA integration"/>
    <property type="evidence" value="ECO:0007669"/>
    <property type="project" value="UniProtKB-KW"/>
</dbReference>
<dbReference type="InterPro" id="IPR041588">
    <property type="entry name" value="Integrase_H2C2"/>
</dbReference>
<keyword evidence="3" id="KW-0064">Aspartyl protease</keyword>
<dbReference type="GO" id="GO:0003887">
    <property type="term" value="F:DNA-directed DNA polymerase activity"/>
    <property type="evidence" value="ECO:0007669"/>
    <property type="project" value="UniProtKB-KW"/>
</dbReference>
<evidence type="ECO:0000256" key="4">
    <source>
        <dbReference type="ARBA" id="ARBA00022801"/>
    </source>
</evidence>
<evidence type="ECO:0000256" key="8">
    <source>
        <dbReference type="ARBA" id="ARBA00022932"/>
    </source>
</evidence>
<feature type="domain" description="Integrase zinc-binding" evidence="13">
    <location>
        <begin position="308"/>
        <end position="355"/>
    </location>
</feature>
<dbReference type="Pfam" id="PF17921">
    <property type="entry name" value="Integrase_H2C2"/>
    <property type="match status" value="1"/>
</dbReference>
<dbReference type="InterPro" id="IPR050951">
    <property type="entry name" value="Retrovirus_Pol_polyprotein"/>
</dbReference>
<dbReference type="InterPro" id="IPR056924">
    <property type="entry name" value="SH3_Tf2-1"/>
</dbReference>
<keyword evidence="5" id="KW-0460">Magnesium</keyword>
<evidence type="ECO:0000259" key="12">
    <source>
        <dbReference type="Pfam" id="PF17919"/>
    </source>
</evidence>
<keyword evidence="1" id="KW-0645">Protease</keyword>
<dbReference type="InterPro" id="IPR036397">
    <property type="entry name" value="RNaseH_sf"/>
</dbReference>
<keyword evidence="11" id="KW-0511">Multifunctional enzyme</keyword>
<protein>
    <recommendedName>
        <fullName evidence="17">Integrase zinc-binding domain-containing protein</fullName>
    </recommendedName>
</protein>